<evidence type="ECO:0000259" key="2">
    <source>
        <dbReference type="PROSITE" id="PS50043"/>
    </source>
</evidence>
<evidence type="ECO:0000313" key="3">
    <source>
        <dbReference type="EMBL" id="MFC7615230.1"/>
    </source>
</evidence>
<name>A0ABW2TN76_9PSEU</name>
<dbReference type="InterPro" id="IPR016032">
    <property type="entry name" value="Sig_transdc_resp-reg_C-effctor"/>
</dbReference>
<dbReference type="InterPro" id="IPR036388">
    <property type="entry name" value="WH-like_DNA-bd_sf"/>
</dbReference>
<gene>
    <name evidence="3" type="ORF">ACFQV2_18680</name>
</gene>
<evidence type="ECO:0000256" key="1">
    <source>
        <dbReference type="ARBA" id="ARBA00023125"/>
    </source>
</evidence>
<dbReference type="PRINTS" id="PR00038">
    <property type="entry name" value="HTHLUXR"/>
</dbReference>
<keyword evidence="4" id="KW-1185">Reference proteome</keyword>
<keyword evidence="1" id="KW-0238">DNA-binding</keyword>
<reference evidence="4" key="1">
    <citation type="journal article" date="2019" name="Int. J. Syst. Evol. Microbiol.">
        <title>The Global Catalogue of Microorganisms (GCM) 10K type strain sequencing project: providing services to taxonomists for standard genome sequencing and annotation.</title>
        <authorList>
            <consortium name="The Broad Institute Genomics Platform"/>
            <consortium name="The Broad Institute Genome Sequencing Center for Infectious Disease"/>
            <person name="Wu L."/>
            <person name="Ma J."/>
        </authorList>
    </citation>
    <scope>NUCLEOTIDE SEQUENCE [LARGE SCALE GENOMIC DNA]</scope>
    <source>
        <strain evidence="4">JCM 17695</strain>
    </source>
</reference>
<dbReference type="PROSITE" id="PS00622">
    <property type="entry name" value="HTH_LUXR_1"/>
    <property type="match status" value="1"/>
</dbReference>
<dbReference type="EMBL" id="JBHTEY010000004">
    <property type="protein sequence ID" value="MFC7615230.1"/>
    <property type="molecule type" value="Genomic_DNA"/>
</dbReference>
<dbReference type="SMART" id="SM00421">
    <property type="entry name" value="HTH_LUXR"/>
    <property type="match status" value="1"/>
</dbReference>
<dbReference type="SUPFAM" id="SSF46894">
    <property type="entry name" value="C-terminal effector domain of the bipartite response regulators"/>
    <property type="match status" value="1"/>
</dbReference>
<dbReference type="Proteomes" id="UP001596512">
    <property type="component" value="Unassembled WGS sequence"/>
</dbReference>
<dbReference type="PANTHER" id="PTHR43214:SF42">
    <property type="entry name" value="TRANSCRIPTIONAL REGULATORY PROTEIN DESR"/>
    <property type="match status" value="1"/>
</dbReference>
<dbReference type="Gene3D" id="1.10.10.10">
    <property type="entry name" value="Winged helix-like DNA-binding domain superfamily/Winged helix DNA-binding domain"/>
    <property type="match status" value="1"/>
</dbReference>
<comment type="caution">
    <text evidence="3">The sequence shown here is derived from an EMBL/GenBank/DDBJ whole genome shotgun (WGS) entry which is preliminary data.</text>
</comment>
<evidence type="ECO:0000313" key="4">
    <source>
        <dbReference type="Proteomes" id="UP001596512"/>
    </source>
</evidence>
<protein>
    <submittedName>
        <fullName evidence="3">LuxR C-terminal-related transcriptional regulator</fullName>
    </submittedName>
</protein>
<dbReference type="PANTHER" id="PTHR43214">
    <property type="entry name" value="TWO-COMPONENT RESPONSE REGULATOR"/>
    <property type="match status" value="1"/>
</dbReference>
<dbReference type="CDD" id="cd06170">
    <property type="entry name" value="LuxR_C_like"/>
    <property type="match status" value="1"/>
</dbReference>
<accession>A0ABW2TN76</accession>
<dbReference type="InterPro" id="IPR039420">
    <property type="entry name" value="WalR-like"/>
</dbReference>
<sequence>MLAGEARRMAGDVDGHAALTRDLATLASADPLAAAHSTGLAATFAGNHKAARGPLRHAAACAARDPRRLVWAGEVALALGQVPQAYERATAAVGLARTGAPELLPVALAHLALVALAADRVAVAIRAAAEGRACSTGQRNVAAEHTVALALAAVSLGDRSTALTRLAEAAPAIAERGLGRPAAYAAWARACVDLIDDRPEDALSRLRTMATGVGRAHPAIRALAVPQLVEAAVRCGEPGYAARALSRFDTWAGSLRGPHWRAISHRCHALLADDPPAHFERAIALHRQAGATLELARTHLLYAHHLRRERRPSAARAHLRDALHLFSAHGATYWEDRARTELRAAAPAPAEGALTPQQSQIARLVADGETNREIARRLVLSPRTVEHHLRNIYTRLGIRSRTELARLVVRAAK</sequence>
<dbReference type="InterPro" id="IPR000792">
    <property type="entry name" value="Tscrpt_reg_LuxR_C"/>
</dbReference>
<dbReference type="Pfam" id="PF00196">
    <property type="entry name" value="GerE"/>
    <property type="match status" value="1"/>
</dbReference>
<feature type="domain" description="HTH luxR-type" evidence="2">
    <location>
        <begin position="347"/>
        <end position="412"/>
    </location>
</feature>
<organism evidence="3 4">
    <name type="scientific">Actinokineospora soli</name>
    <dbReference type="NCBI Taxonomy" id="1048753"/>
    <lineage>
        <taxon>Bacteria</taxon>
        <taxon>Bacillati</taxon>
        <taxon>Actinomycetota</taxon>
        <taxon>Actinomycetes</taxon>
        <taxon>Pseudonocardiales</taxon>
        <taxon>Pseudonocardiaceae</taxon>
        <taxon>Actinokineospora</taxon>
    </lineage>
</organism>
<proteinExistence type="predicted"/>
<dbReference type="PROSITE" id="PS50043">
    <property type="entry name" value="HTH_LUXR_2"/>
    <property type="match status" value="1"/>
</dbReference>